<keyword evidence="3 7" id="KW-0689">Ribosomal protein</keyword>
<sequence>MIFHCGASTYSAELMAKKSWIARDKKKADTVKRYAELREQLKAEKDYIGLTMLPRNASPTRMVNRCLVSGRRRAFIRRFKLSRISFRELANAGMIPGVTKSSW</sequence>
<dbReference type="InterPro" id="IPR023036">
    <property type="entry name" value="Ribosomal_uS14_bac/plastid"/>
</dbReference>
<dbReference type="GO" id="GO:0005840">
    <property type="term" value="C:ribosome"/>
    <property type="evidence" value="ECO:0007669"/>
    <property type="project" value="UniProtKB-KW"/>
</dbReference>
<dbReference type="Gene3D" id="4.10.830.10">
    <property type="entry name" value="30s Ribosomal Protein S14, Chain N"/>
    <property type="match status" value="1"/>
</dbReference>
<accession>A0ABM7ZEF4</accession>
<dbReference type="HAMAP" id="MF_00537">
    <property type="entry name" value="Ribosomal_uS14_1"/>
    <property type="match status" value="1"/>
</dbReference>
<keyword evidence="4 7" id="KW-0687">Ribonucleoprotein</keyword>
<dbReference type="Proteomes" id="UP001062263">
    <property type="component" value="Chromosome"/>
</dbReference>
<dbReference type="SUPFAM" id="SSF57716">
    <property type="entry name" value="Glucocorticoid receptor-like (DNA-binding domain)"/>
    <property type="match status" value="1"/>
</dbReference>
<evidence type="ECO:0000256" key="3">
    <source>
        <dbReference type="ARBA" id="ARBA00022980"/>
    </source>
</evidence>
<dbReference type="NCBIfam" id="NF006477">
    <property type="entry name" value="PRK08881.1"/>
    <property type="match status" value="1"/>
</dbReference>
<proteinExistence type="inferred from homology"/>
<comment type="function">
    <text evidence="1 7">Binds 16S rRNA, required for the assembly of 30S particles and may also be responsible for determining the conformation of the 16S rRNA at the A site.</text>
</comment>
<dbReference type="PROSITE" id="PS00527">
    <property type="entry name" value="RIBOSOMAL_S14"/>
    <property type="match status" value="1"/>
</dbReference>
<comment type="subunit">
    <text evidence="6 7">Part of the 30S ribosomal subunit. Contacts proteins S3 and S10.</text>
</comment>
<reference evidence="8" key="1">
    <citation type="submission" date="2022-06" db="EMBL/GenBank/DDBJ databases">
        <title>Akkermansia biwalacus sp. nov., an anaerobic mucin-degrading bacterium isolated from human intestine.</title>
        <authorList>
            <person name="Kobayashi Y."/>
            <person name="Inoue S."/>
            <person name="Kawahara T."/>
            <person name="Kohda N."/>
        </authorList>
    </citation>
    <scope>NUCLEOTIDE SEQUENCE</scope>
    <source>
        <strain evidence="8">WON2089</strain>
    </source>
</reference>
<dbReference type="PANTHER" id="PTHR19836:SF19">
    <property type="entry name" value="SMALL RIBOSOMAL SUBUNIT PROTEIN US14M"/>
    <property type="match status" value="1"/>
</dbReference>
<protein>
    <recommendedName>
        <fullName evidence="5 7">Small ribosomal subunit protein uS14</fullName>
    </recommendedName>
</protein>
<keyword evidence="7" id="KW-0699">rRNA-binding</keyword>
<gene>
    <name evidence="7 8" type="primary">rpsN</name>
    <name evidence="8" type="ORF">Abiwalacus_06360</name>
</gene>
<keyword evidence="7" id="KW-0694">RNA-binding</keyword>
<dbReference type="InterPro" id="IPR018271">
    <property type="entry name" value="Ribosomal_uS14_CS"/>
</dbReference>
<name>A0ABM7ZEF4_9BACT</name>
<dbReference type="InterPro" id="IPR001209">
    <property type="entry name" value="Ribosomal_uS14"/>
</dbReference>
<evidence type="ECO:0000256" key="7">
    <source>
        <dbReference type="HAMAP-Rule" id="MF_00537"/>
    </source>
</evidence>
<dbReference type="Pfam" id="PF00253">
    <property type="entry name" value="Ribosomal_S14"/>
    <property type="match status" value="1"/>
</dbReference>
<evidence type="ECO:0000313" key="9">
    <source>
        <dbReference type="Proteomes" id="UP001062263"/>
    </source>
</evidence>
<evidence type="ECO:0000313" key="8">
    <source>
        <dbReference type="EMBL" id="BDL43062.1"/>
    </source>
</evidence>
<comment type="similarity">
    <text evidence="2 7">Belongs to the universal ribosomal protein uS14 family.</text>
</comment>
<organism evidence="8 9">
    <name type="scientific">Akkermansia biwaensis</name>
    <dbReference type="NCBI Taxonomy" id="2946555"/>
    <lineage>
        <taxon>Bacteria</taxon>
        <taxon>Pseudomonadati</taxon>
        <taxon>Verrucomicrobiota</taxon>
        <taxon>Verrucomicrobiia</taxon>
        <taxon>Verrucomicrobiales</taxon>
        <taxon>Akkermansiaceae</taxon>
        <taxon>Akkermansia</taxon>
    </lineage>
</organism>
<dbReference type="InterPro" id="IPR043140">
    <property type="entry name" value="Ribosomal_uS14_sf"/>
</dbReference>
<evidence type="ECO:0000256" key="4">
    <source>
        <dbReference type="ARBA" id="ARBA00023274"/>
    </source>
</evidence>
<dbReference type="EMBL" id="AP025943">
    <property type="protein sequence ID" value="BDL43062.1"/>
    <property type="molecule type" value="Genomic_DNA"/>
</dbReference>
<evidence type="ECO:0000256" key="1">
    <source>
        <dbReference type="ARBA" id="ARBA00003686"/>
    </source>
</evidence>
<dbReference type="PANTHER" id="PTHR19836">
    <property type="entry name" value="30S RIBOSOMAL PROTEIN S14"/>
    <property type="match status" value="1"/>
</dbReference>
<keyword evidence="9" id="KW-1185">Reference proteome</keyword>
<evidence type="ECO:0000256" key="2">
    <source>
        <dbReference type="ARBA" id="ARBA00009083"/>
    </source>
</evidence>
<evidence type="ECO:0000256" key="6">
    <source>
        <dbReference type="ARBA" id="ARBA00047110"/>
    </source>
</evidence>
<evidence type="ECO:0000256" key="5">
    <source>
        <dbReference type="ARBA" id="ARBA00035167"/>
    </source>
</evidence>